<keyword evidence="5" id="KW-0804">Transcription</keyword>
<dbReference type="InterPro" id="IPR016177">
    <property type="entry name" value="DNA-bd_dom_sf"/>
</dbReference>
<evidence type="ECO:0000256" key="3">
    <source>
        <dbReference type="ARBA" id="ARBA00023015"/>
    </source>
</evidence>
<reference evidence="8" key="2">
    <citation type="submission" date="2022-03" db="EMBL/GenBank/DDBJ databases">
        <title>Draft title - Genomic analysis of global carrot germplasm unveils the trajectory of domestication and the origin of high carotenoid orange carrot.</title>
        <authorList>
            <person name="Iorizzo M."/>
            <person name="Ellison S."/>
            <person name="Senalik D."/>
            <person name="Macko-Podgorni A."/>
            <person name="Grzebelus D."/>
            <person name="Bostan H."/>
            <person name="Rolling W."/>
            <person name="Curaba J."/>
            <person name="Simon P."/>
        </authorList>
    </citation>
    <scope>NUCLEOTIDE SEQUENCE</scope>
    <source>
        <tissue evidence="8">Leaf</tissue>
    </source>
</reference>
<keyword evidence="3" id="KW-0805">Transcription regulation</keyword>
<reference evidence="8" key="1">
    <citation type="journal article" date="2016" name="Nat. Genet.">
        <title>A high-quality carrot genome assembly provides new insights into carotenoid accumulation and asterid genome evolution.</title>
        <authorList>
            <person name="Iorizzo M."/>
            <person name="Ellison S."/>
            <person name="Senalik D."/>
            <person name="Zeng P."/>
            <person name="Satapoomin P."/>
            <person name="Huang J."/>
            <person name="Bowman M."/>
            <person name="Iovene M."/>
            <person name="Sanseverino W."/>
            <person name="Cavagnaro P."/>
            <person name="Yildiz M."/>
            <person name="Macko-Podgorni A."/>
            <person name="Moranska E."/>
            <person name="Grzebelus E."/>
            <person name="Grzebelus D."/>
            <person name="Ashrafi H."/>
            <person name="Zheng Z."/>
            <person name="Cheng S."/>
            <person name="Spooner D."/>
            <person name="Van Deynze A."/>
            <person name="Simon P."/>
        </authorList>
    </citation>
    <scope>NUCLEOTIDE SEQUENCE</scope>
    <source>
        <tissue evidence="8">Leaf</tissue>
    </source>
</reference>
<accession>A0A166BPN3</accession>
<sequence>MNASGRQSGATFGADKNKEEEIMVSALAHVIAGGGRKDGADYHHLPTHHSEPESQVFSHYADLSVAGSPSLMHESSQDTSYSQGTSSGEEAQATRKYRGVRRRPWGKWAAEIRDPHKAARVWLGTFTSAEAAARAYDVAALHFRGSKAKLNFPENVTRASSSSHSPTPQWIVSPNPDPNFPISTSRDPIAQGAPMSQYSVHEPVEYSDYYPQFAFSSAGTSASCNYSSSASTSDYTSIVNVSSSHSPAFPSSDQYHQP</sequence>
<proteinExistence type="predicted"/>
<dbReference type="GO" id="GO:0006952">
    <property type="term" value="P:defense response"/>
    <property type="evidence" value="ECO:0007669"/>
    <property type="project" value="UniProtKB-KW"/>
</dbReference>
<dbReference type="InterPro" id="IPR001471">
    <property type="entry name" value="AP2/ERF_dom"/>
</dbReference>
<dbReference type="Pfam" id="PF00847">
    <property type="entry name" value="AP2"/>
    <property type="match status" value="1"/>
</dbReference>
<organism evidence="8 9">
    <name type="scientific">Daucus carota subsp. sativus</name>
    <name type="common">Carrot</name>
    <dbReference type="NCBI Taxonomy" id="79200"/>
    <lineage>
        <taxon>Eukaryota</taxon>
        <taxon>Viridiplantae</taxon>
        <taxon>Streptophyta</taxon>
        <taxon>Embryophyta</taxon>
        <taxon>Tracheophyta</taxon>
        <taxon>Spermatophyta</taxon>
        <taxon>Magnoliopsida</taxon>
        <taxon>eudicotyledons</taxon>
        <taxon>Gunneridae</taxon>
        <taxon>Pentapetalae</taxon>
        <taxon>asterids</taxon>
        <taxon>campanulids</taxon>
        <taxon>Apiales</taxon>
        <taxon>Apiaceae</taxon>
        <taxon>Apioideae</taxon>
        <taxon>Scandiceae</taxon>
        <taxon>Daucinae</taxon>
        <taxon>Daucus</taxon>
        <taxon>Daucus sect. Daucus</taxon>
    </lineage>
</organism>
<dbReference type="Gramene" id="KZN02714">
    <property type="protein sequence ID" value="KZN02714"/>
    <property type="gene ID" value="DCAR_011469"/>
</dbReference>
<evidence type="ECO:0000313" key="9">
    <source>
        <dbReference type="Proteomes" id="UP000077755"/>
    </source>
</evidence>
<evidence type="ECO:0000256" key="6">
    <source>
        <dbReference type="ARBA" id="ARBA00023242"/>
    </source>
</evidence>
<dbReference type="FunFam" id="3.30.730.10:FF:000001">
    <property type="entry name" value="Ethylene-responsive transcription factor 2"/>
    <property type="match status" value="1"/>
</dbReference>
<evidence type="ECO:0000256" key="1">
    <source>
        <dbReference type="ARBA" id="ARBA00004123"/>
    </source>
</evidence>
<dbReference type="GO" id="GO:0003677">
    <property type="term" value="F:DNA binding"/>
    <property type="evidence" value="ECO:0007669"/>
    <property type="project" value="UniProtKB-KW"/>
</dbReference>
<comment type="subcellular location">
    <subcellularLocation>
        <location evidence="1">Nucleus</location>
    </subcellularLocation>
</comment>
<feature type="compositionally biased region" description="Basic and acidic residues" evidence="7">
    <location>
        <begin position="35"/>
        <end position="52"/>
    </location>
</feature>
<evidence type="ECO:0000256" key="5">
    <source>
        <dbReference type="ARBA" id="ARBA00023163"/>
    </source>
</evidence>
<name>A0A166BPN3_DAUCS</name>
<protein>
    <submittedName>
        <fullName evidence="8">Uncharacterized protein</fullName>
    </submittedName>
</protein>
<keyword evidence="6" id="KW-0539">Nucleus</keyword>
<dbReference type="GO" id="GO:0009873">
    <property type="term" value="P:ethylene-activated signaling pathway"/>
    <property type="evidence" value="ECO:0007669"/>
    <property type="project" value="InterPro"/>
</dbReference>
<feature type="compositionally biased region" description="Polar residues" evidence="7">
    <location>
        <begin position="73"/>
        <end position="89"/>
    </location>
</feature>
<dbReference type="PANTHER" id="PTHR31190">
    <property type="entry name" value="DNA-BINDING DOMAIN"/>
    <property type="match status" value="1"/>
</dbReference>
<dbReference type="Gene3D" id="3.30.730.10">
    <property type="entry name" value="AP2/ERF domain"/>
    <property type="match status" value="1"/>
</dbReference>
<evidence type="ECO:0000256" key="7">
    <source>
        <dbReference type="SAM" id="MobiDB-lite"/>
    </source>
</evidence>
<keyword evidence="9" id="KW-1185">Reference proteome</keyword>
<gene>
    <name evidence="8" type="ORF">DCAR_0312969</name>
</gene>
<keyword evidence="4" id="KW-0238">DNA-binding</keyword>
<dbReference type="SUPFAM" id="SSF54171">
    <property type="entry name" value="DNA-binding domain"/>
    <property type="match status" value="1"/>
</dbReference>
<dbReference type="PANTHER" id="PTHR31190:SF473">
    <property type="entry name" value="OS05G0437100 PROTEIN"/>
    <property type="match status" value="1"/>
</dbReference>
<dbReference type="EMBL" id="CP093345">
    <property type="protein sequence ID" value="WOG93683.1"/>
    <property type="molecule type" value="Genomic_DNA"/>
</dbReference>
<dbReference type="GO" id="GO:0005634">
    <property type="term" value="C:nucleus"/>
    <property type="evidence" value="ECO:0007669"/>
    <property type="project" value="UniProtKB-SubCell"/>
</dbReference>
<dbReference type="KEGG" id="dcr:108213786"/>
<dbReference type="CDD" id="cd00018">
    <property type="entry name" value="AP2"/>
    <property type="match status" value="1"/>
</dbReference>
<dbReference type="OrthoDB" id="1925932at2759"/>
<evidence type="ECO:0000313" key="8">
    <source>
        <dbReference type="EMBL" id="WOG93683.1"/>
    </source>
</evidence>
<dbReference type="InterPro" id="IPR036955">
    <property type="entry name" value="AP2/ERF_dom_sf"/>
</dbReference>
<dbReference type="GO" id="GO:0003700">
    <property type="term" value="F:DNA-binding transcription factor activity"/>
    <property type="evidence" value="ECO:0007669"/>
    <property type="project" value="InterPro"/>
</dbReference>
<keyword evidence="2" id="KW-0611">Plant defense</keyword>
<dbReference type="SMART" id="SM00380">
    <property type="entry name" value="AP2"/>
    <property type="match status" value="1"/>
</dbReference>
<evidence type="ECO:0000256" key="4">
    <source>
        <dbReference type="ARBA" id="ARBA00023125"/>
    </source>
</evidence>
<dbReference type="AlphaFoldDB" id="A0A166BPN3"/>
<dbReference type="Proteomes" id="UP000077755">
    <property type="component" value="Chromosome 3"/>
</dbReference>
<dbReference type="InterPro" id="IPR044808">
    <property type="entry name" value="ERF_plant"/>
</dbReference>
<dbReference type="PRINTS" id="PR00367">
    <property type="entry name" value="ETHRSPELEMNT"/>
</dbReference>
<feature type="region of interest" description="Disordered" evidence="7">
    <location>
        <begin position="35"/>
        <end position="54"/>
    </location>
</feature>
<evidence type="ECO:0000256" key="2">
    <source>
        <dbReference type="ARBA" id="ARBA00022821"/>
    </source>
</evidence>
<dbReference type="PROSITE" id="PS51032">
    <property type="entry name" value="AP2_ERF"/>
    <property type="match status" value="1"/>
</dbReference>
<feature type="region of interest" description="Disordered" evidence="7">
    <location>
        <begin position="69"/>
        <end position="98"/>
    </location>
</feature>